<evidence type="ECO:0000313" key="1">
    <source>
        <dbReference type="EMBL" id="ARJ51862.1"/>
    </source>
</evidence>
<dbReference type="InterPro" id="IPR023351">
    <property type="entry name" value="YppE-like_sf"/>
</dbReference>
<name>A0AAC9RXH6_9STAP</name>
<dbReference type="KEGG" id="slz:B5P37_11305"/>
<dbReference type="InterPro" id="IPR014913">
    <property type="entry name" value="YppE-like"/>
</dbReference>
<dbReference type="Pfam" id="PF08807">
    <property type="entry name" value="DUF1798"/>
    <property type="match status" value="1"/>
</dbReference>
<evidence type="ECO:0008006" key="3">
    <source>
        <dbReference type="Google" id="ProtNLM"/>
    </source>
</evidence>
<dbReference type="Gene3D" id="1.20.120.440">
    <property type="entry name" value="YppE-like"/>
    <property type="match status" value="1"/>
</dbReference>
<sequence>MQDVIQELMNDLQNIAQRYQNVRAGRTYDFYEEIQPFVQKVDTDIHALNPHLDSIIKNKYFTMRKIIRMQSIISELAVNCHQARTSKAIFFSQFKVVQHDLKGMINIARDLHV</sequence>
<organism evidence="1 2">
    <name type="scientific">Staphylococcus lutrae</name>
    <dbReference type="NCBI Taxonomy" id="155085"/>
    <lineage>
        <taxon>Bacteria</taxon>
        <taxon>Bacillati</taxon>
        <taxon>Bacillota</taxon>
        <taxon>Bacilli</taxon>
        <taxon>Bacillales</taxon>
        <taxon>Staphylococcaceae</taxon>
        <taxon>Staphylococcus</taxon>
    </lineage>
</organism>
<evidence type="ECO:0000313" key="2">
    <source>
        <dbReference type="Proteomes" id="UP000242864"/>
    </source>
</evidence>
<dbReference type="AlphaFoldDB" id="A0AAC9RXH6"/>
<dbReference type="Proteomes" id="UP000242864">
    <property type="component" value="Chromosome"/>
</dbReference>
<dbReference type="RefSeq" id="WP_085238306.1">
    <property type="nucleotide sequence ID" value="NZ_CP020773.1"/>
</dbReference>
<proteinExistence type="predicted"/>
<dbReference type="EMBL" id="CP020773">
    <property type="protein sequence ID" value="ARJ51862.1"/>
    <property type="molecule type" value="Genomic_DNA"/>
</dbReference>
<gene>
    <name evidence="1" type="ORF">B5P37_11305</name>
</gene>
<dbReference type="SUPFAM" id="SSF140415">
    <property type="entry name" value="YppE-like"/>
    <property type="match status" value="1"/>
</dbReference>
<accession>A0AAC9RXH6</accession>
<keyword evidence="2" id="KW-1185">Reference proteome</keyword>
<protein>
    <recommendedName>
        <fullName evidence="3">DUF1798 domain-containing protein</fullName>
    </recommendedName>
</protein>
<reference evidence="1 2" key="1">
    <citation type="submission" date="2017-04" db="EMBL/GenBank/DDBJ databases">
        <authorList>
            <person name="Veseli I.A."/>
            <person name="Tang C."/>
            <person name="Pombert J.-F."/>
        </authorList>
    </citation>
    <scope>NUCLEOTIDE SEQUENCE [LARGE SCALE GENOMIC DNA]</scope>
    <source>
        <strain evidence="1 2">ATCC 700373</strain>
    </source>
</reference>